<dbReference type="InterPro" id="IPR036188">
    <property type="entry name" value="FAD/NAD-bd_sf"/>
</dbReference>
<keyword evidence="4" id="KW-0560">Oxidoreductase</keyword>
<keyword evidence="2" id="KW-0285">Flavoprotein</keyword>
<evidence type="ECO:0000313" key="6">
    <source>
        <dbReference type="EMBL" id="KAG0310440.1"/>
    </source>
</evidence>
<evidence type="ECO:0000256" key="1">
    <source>
        <dbReference type="ARBA" id="ARBA00001974"/>
    </source>
</evidence>
<dbReference type="OrthoDB" id="655030at2759"/>
<dbReference type="PRINTS" id="PR00420">
    <property type="entry name" value="RNGMNOXGNASE"/>
</dbReference>
<keyword evidence="5" id="KW-1133">Transmembrane helix</keyword>
<feature type="non-terminal residue" evidence="6">
    <location>
        <position position="1"/>
    </location>
</feature>
<evidence type="ECO:0000256" key="2">
    <source>
        <dbReference type="ARBA" id="ARBA00022630"/>
    </source>
</evidence>
<gene>
    <name evidence="6" type="ORF">BGZ97_012553</name>
</gene>
<keyword evidence="3" id="KW-0274">FAD</keyword>
<dbReference type="EMBL" id="JAAAIN010000837">
    <property type="protein sequence ID" value="KAG0310440.1"/>
    <property type="molecule type" value="Genomic_DNA"/>
</dbReference>
<dbReference type="Proteomes" id="UP000823405">
    <property type="component" value="Unassembled WGS sequence"/>
</dbReference>
<comment type="cofactor">
    <cofactor evidence="1">
        <name>FAD</name>
        <dbReference type="ChEBI" id="CHEBI:57692"/>
    </cofactor>
</comment>
<organism evidence="6 7">
    <name type="scientific">Linnemannia gamsii</name>
    <dbReference type="NCBI Taxonomy" id="64522"/>
    <lineage>
        <taxon>Eukaryota</taxon>
        <taxon>Fungi</taxon>
        <taxon>Fungi incertae sedis</taxon>
        <taxon>Mucoromycota</taxon>
        <taxon>Mortierellomycotina</taxon>
        <taxon>Mortierellomycetes</taxon>
        <taxon>Mortierellales</taxon>
        <taxon>Mortierellaceae</taxon>
        <taxon>Linnemannia</taxon>
    </lineage>
</organism>
<reference evidence="6" key="1">
    <citation type="journal article" date="2020" name="Fungal Divers.">
        <title>Resolving the Mortierellaceae phylogeny through synthesis of multi-gene phylogenetics and phylogenomics.</title>
        <authorList>
            <person name="Vandepol N."/>
            <person name="Liber J."/>
            <person name="Desiro A."/>
            <person name="Na H."/>
            <person name="Kennedy M."/>
            <person name="Barry K."/>
            <person name="Grigoriev I.V."/>
            <person name="Miller A.N."/>
            <person name="O'Donnell K."/>
            <person name="Stajich J.E."/>
            <person name="Bonito G."/>
        </authorList>
    </citation>
    <scope>NUCLEOTIDE SEQUENCE</scope>
    <source>
        <strain evidence="6">NVP60</strain>
    </source>
</reference>
<accession>A0A9P6ULM1</accession>
<keyword evidence="5" id="KW-0812">Transmembrane</keyword>
<name>A0A9P6ULM1_9FUNG</name>
<keyword evidence="5" id="KW-0472">Membrane</keyword>
<protein>
    <recommendedName>
        <fullName evidence="8">FAD-binding domain-containing protein</fullName>
    </recommendedName>
</protein>
<dbReference type="PANTHER" id="PTHR46496:SF1">
    <property type="entry name" value="ZEAXANTHIN EPOXIDASE, CHLOROPLASTIC"/>
    <property type="match status" value="1"/>
</dbReference>
<comment type="caution">
    <text evidence="6">The sequence shown here is derived from an EMBL/GenBank/DDBJ whole genome shotgun (WGS) entry which is preliminary data.</text>
</comment>
<feature type="transmembrane region" description="Helical" evidence="5">
    <location>
        <begin position="12"/>
        <end position="29"/>
    </location>
</feature>
<dbReference type="AlphaFoldDB" id="A0A9P6ULM1"/>
<evidence type="ECO:0000256" key="3">
    <source>
        <dbReference type="ARBA" id="ARBA00022827"/>
    </source>
</evidence>
<evidence type="ECO:0000256" key="5">
    <source>
        <dbReference type="SAM" id="Phobius"/>
    </source>
</evidence>
<dbReference type="SUPFAM" id="SSF51905">
    <property type="entry name" value="FAD/NAD(P)-binding domain"/>
    <property type="match status" value="1"/>
</dbReference>
<dbReference type="PANTHER" id="PTHR46496">
    <property type="match status" value="1"/>
</dbReference>
<dbReference type="GO" id="GO:0016491">
    <property type="term" value="F:oxidoreductase activity"/>
    <property type="evidence" value="ECO:0007669"/>
    <property type="project" value="UniProtKB-KW"/>
</dbReference>
<sequence length="268" mass="30112">MESTIPPLPKPYVLIAGAGLGGLLMGTLLQRIGIPYHIFERAAKVKPLGYDTIVFSRPALYDLLFKQIPSEKISLGKRILKTEEIEDKVIIHCSDNSTYSGDILIGADGAYSSVRQSMYKRLQEQGQLPSSDMEDLSIGYTLMVGVATPKDPSKYPQMKDSFSHFSTVVGDKSLSWGAYNVPGNQICWILSDQYQDPDKAREQKFRNSEWTPEMNEAMINEFRDRVCPLGGTMGDLIDDTPKELISKVFIEEKMFKTWFHGRTVLLGD</sequence>
<evidence type="ECO:0000313" key="7">
    <source>
        <dbReference type="Proteomes" id="UP000823405"/>
    </source>
</evidence>
<keyword evidence="7" id="KW-1185">Reference proteome</keyword>
<evidence type="ECO:0008006" key="8">
    <source>
        <dbReference type="Google" id="ProtNLM"/>
    </source>
</evidence>
<proteinExistence type="predicted"/>
<dbReference type="Gene3D" id="3.50.50.60">
    <property type="entry name" value="FAD/NAD(P)-binding domain"/>
    <property type="match status" value="2"/>
</dbReference>
<evidence type="ECO:0000256" key="4">
    <source>
        <dbReference type="ARBA" id="ARBA00023002"/>
    </source>
</evidence>